<dbReference type="Pfam" id="PF00182">
    <property type="entry name" value="Glyco_hydro_19"/>
    <property type="match status" value="1"/>
</dbReference>
<dbReference type="GO" id="GO:0004568">
    <property type="term" value="F:chitinase activity"/>
    <property type="evidence" value="ECO:0007669"/>
    <property type="project" value="InterPro"/>
</dbReference>
<dbReference type="Gene3D" id="1.10.530.10">
    <property type="match status" value="1"/>
</dbReference>
<dbReference type="InterPro" id="IPR052354">
    <property type="entry name" value="Cell_Wall_Dynamics_Protein"/>
</dbReference>
<comment type="caution">
    <text evidence="2">The sequence shown here is derived from an EMBL/GenBank/DDBJ whole genome shotgun (WGS) entry which is preliminary data.</text>
</comment>
<accession>A0A6L8MF18</accession>
<dbReference type="InterPro" id="IPR023346">
    <property type="entry name" value="Lysozyme-like_dom_sf"/>
</dbReference>
<dbReference type="PANTHER" id="PTHR34408:SF1">
    <property type="entry name" value="GLYCOSYL HYDROLASE FAMILY 19 DOMAIN-CONTAINING PROTEIN HI_1415"/>
    <property type="match status" value="1"/>
</dbReference>
<dbReference type="PANTHER" id="PTHR34408">
    <property type="entry name" value="FAMILY PROTEIN, PUTATIVE-RELATED"/>
    <property type="match status" value="1"/>
</dbReference>
<dbReference type="Proteomes" id="UP000474565">
    <property type="component" value="Unassembled WGS sequence"/>
</dbReference>
<dbReference type="AlphaFoldDB" id="A0A6L8MF18"/>
<keyword evidence="2" id="KW-0378">Hydrolase</keyword>
<evidence type="ECO:0000259" key="1">
    <source>
        <dbReference type="Pfam" id="PF00182"/>
    </source>
</evidence>
<dbReference type="EMBL" id="WWCP01000002">
    <property type="protein sequence ID" value="MYM81074.1"/>
    <property type="molecule type" value="Genomic_DNA"/>
</dbReference>
<dbReference type="InterPro" id="IPR000726">
    <property type="entry name" value="Glyco_hydro_19_cat"/>
</dbReference>
<feature type="domain" description="Glycoside hydrolase family 19 catalytic" evidence="1">
    <location>
        <begin position="34"/>
        <end position="131"/>
    </location>
</feature>
<protein>
    <submittedName>
        <fullName evidence="2">Glycoside hydrolase family 19 protein</fullName>
    </submittedName>
</protein>
<dbReference type="GO" id="GO:0006032">
    <property type="term" value="P:chitin catabolic process"/>
    <property type="evidence" value="ECO:0007669"/>
    <property type="project" value="InterPro"/>
</dbReference>
<dbReference type="SUPFAM" id="SSF53955">
    <property type="entry name" value="Lysozyme-like"/>
    <property type="match status" value="1"/>
</dbReference>
<reference evidence="2 3" key="1">
    <citation type="submission" date="2019-12" db="EMBL/GenBank/DDBJ databases">
        <title>Novel species isolated from a subtropical stream in China.</title>
        <authorList>
            <person name="Lu H."/>
        </authorList>
    </citation>
    <scope>NUCLEOTIDE SEQUENCE [LARGE SCALE GENOMIC DNA]</scope>
    <source>
        <strain evidence="2 3">FT50W</strain>
    </source>
</reference>
<organism evidence="2 3">
    <name type="scientific">Duganella lactea</name>
    <dbReference type="NCBI Taxonomy" id="2692173"/>
    <lineage>
        <taxon>Bacteria</taxon>
        <taxon>Pseudomonadati</taxon>
        <taxon>Pseudomonadota</taxon>
        <taxon>Betaproteobacteria</taxon>
        <taxon>Burkholderiales</taxon>
        <taxon>Oxalobacteraceae</taxon>
        <taxon>Telluria group</taxon>
        <taxon>Duganella</taxon>
    </lineage>
</organism>
<dbReference type="RefSeq" id="WP_161018507.1">
    <property type="nucleotide sequence ID" value="NZ_WWCP01000002.1"/>
</dbReference>
<name>A0A6L8MF18_9BURK</name>
<evidence type="ECO:0000313" key="3">
    <source>
        <dbReference type="Proteomes" id="UP000474565"/>
    </source>
</evidence>
<sequence>MPQAGQRRIAAYLAPLNAAMAEFGINTPARAASFLAQIGHESGQLQFVRELASGAAYDTGTLAARLGNTPQADGDGQRYKGRGLIQITGRTNYAACGAALGLDLLAQPELLEQPVNACRSAAWFWRTHGLNELADAGDQVRVTRRINGGTNGLAERLALFSVAQRVLACARA</sequence>
<evidence type="ECO:0000313" key="2">
    <source>
        <dbReference type="EMBL" id="MYM81074.1"/>
    </source>
</evidence>
<proteinExistence type="predicted"/>
<gene>
    <name evidence="2" type="ORF">GTP44_03750</name>
</gene>
<dbReference type="GO" id="GO:0016998">
    <property type="term" value="P:cell wall macromolecule catabolic process"/>
    <property type="evidence" value="ECO:0007669"/>
    <property type="project" value="InterPro"/>
</dbReference>